<keyword evidence="2" id="KW-1185">Reference proteome</keyword>
<reference evidence="1 2" key="1">
    <citation type="journal article" date="2017" name="Nat. Commun.">
        <title>Genome assembly with in vitro proximity ligation data and whole-genome triplication in lettuce.</title>
        <authorList>
            <person name="Reyes-Chin-Wo S."/>
            <person name="Wang Z."/>
            <person name="Yang X."/>
            <person name="Kozik A."/>
            <person name="Arikit S."/>
            <person name="Song C."/>
            <person name="Xia L."/>
            <person name="Froenicke L."/>
            <person name="Lavelle D.O."/>
            <person name="Truco M.J."/>
            <person name="Xia R."/>
            <person name="Zhu S."/>
            <person name="Xu C."/>
            <person name="Xu H."/>
            <person name="Xu X."/>
            <person name="Cox K."/>
            <person name="Korf I."/>
            <person name="Meyers B.C."/>
            <person name="Michelmore R.W."/>
        </authorList>
    </citation>
    <scope>NUCLEOTIDE SEQUENCE [LARGE SCALE GENOMIC DNA]</scope>
    <source>
        <strain evidence="2">cv. Salinas</strain>
        <tissue evidence="1">Seedlings</tissue>
    </source>
</reference>
<accession>A0A9R1X2N0</accession>
<evidence type="ECO:0000313" key="1">
    <source>
        <dbReference type="EMBL" id="KAJ0198355.1"/>
    </source>
</evidence>
<evidence type="ECO:0008006" key="3">
    <source>
        <dbReference type="Google" id="ProtNLM"/>
    </source>
</evidence>
<dbReference type="AlphaFoldDB" id="A0A9R1X2N0"/>
<protein>
    <recommendedName>
        <fullName evidence="3">Reverse transcriptase domain-containing protein</fullName>
    </recommendedName>
</protein>
<name>A0A9R1X2N0_LACSA</name>
<organism evidence="1 2">
    <name type="scientific">Lactuca sativa</name>
    <name type="common">Garden lettuce</name>
    <dbReference type="NCBI Taxonomy" id="4236"/>
    <lineage>
        <taxon>Eukaryota</taxon>
        <taxon>Viridiplantae</taxon>
        <taxon>Streptophyta</taxon>
        <taxon>Embryophyta</taxon>
        <taxon>Tracheophyta</taxon>
        <taxon>Spermatophyta</taxon>
        <taxon>Magnoliopsida</taxon>
        <taxon>eudicotyledons</taxon>
        <taxon>Gunneridae</taxon>
        <taxon>Pentapetalae</taxon>
        <taxon>asterids</taxon>
        <taxon>campanulids</taxon>
        <taxon>Asterales</taxon>
        <taxon>Asteraceae</taxon>
        <taxon>Cichorioideae</taxon>
        <taxon>Cichorieae</taxon>
        <taxon>Lactucinae</taxon>
        <taxon>Lactuca</taxon>
    </lineage>
</organism>
<sequence length="94" mass="10629">MVASSIEARFTAEEIKNVVWDCGVDRAPGPDGLSFRFLRHFWEILADDVIAFLQDFFAKLVFLKGCDSSFITLIPKSDNPLCMKDYRPISLIGL</sequence>
<comment type="caution">
    <text evidence="1">The sequence shown here is derived from an EMBL/GenBank/DDBJ whole genome shotgun (WGS) entry which is preliminary data.</text>
</comment>
<gene>
    <name evidence="1" type="ORF">LSAT_V11C700353770</name>
</gene>
<proteinExistence type="predicted"/>
<evidence type="ECO:0000313" key="2">
    <source>
        <dbReference type="Proteomes" id="UP000235145"/>
    </source>
</evidence>
<dbReference type="EMBL" id="NBSK02000007">
    <property type="protein sequence ID" value="KAJ0198355.1"/>
    <property type="molecule type" value="Genomic_DNA"/>
</dbReference>
<dbReference type="Proteomes" id="UP000235145">
    <property type="component" value="Unassembled WGS sequence"/>
</dbReference>